<evidence type="ECO:0000256" key="1">
    <source>
        <dbReference type="ARBA" id="ARBA00010641"/>
    </source>
</evidence>
<comment type="similarity">
    <text evidence="1">Belongs to the sigma-70 factor family. ECF subfamily.</text>
</comment>
<dbReference type="Proteomes" id="UP000077355">
    <property type="component" value="Unassembled WGS sequence"/>
</dbReference>
<protein>
    <submittedName>
        <fullName evidence="8">RNA polymerase</fullName>
    </submittedName>
</protein>
<keyword evidence="3" id="KW-0731">Sigma factor</keyword>
<dbReference type="Pfam" id="PF04545">
    <property type="entry name" value="Sigma70_r4"/>
    <property type="match status" value="1"/>
</dbReference>
<keyword evidence="2" id="KW-0805">Transcription regulation</keyword>
<feature type="domain" description="RNA polymerase sigma-70 region 2" evidence="6">
    <location>
        <begin position="19"/>
        <end position="85"/>
    </location>
</feature>
<dbReference type="AlphaFoldDB" id="A0A168J8H8"/>
<dbReference type="PANTHER" id="PTHR43133">
    <property type="entry name" value="RNA POLYMERASE ECF-TYPE SIGMA FACTO"/>
    <property type="match status" value="1"/>
</dbReference>
<dbReference type="SUPFAM" id="SSF88659">
    <property type="entry name" value="Sigma3 and sigma4 domains of RNA polymerase sigma factors"/>
    <property type="match status" value="1"/>
</dbReference>
<sequence length="174" mass="20584">MIRLIEKARKGDDKAFLALFQEYESDIYRTAFMYVKNQNDALDVVQETAYRSFKSVKNLKEIKYFKTWLLRIAISCSIDLLRKRKNVVQMKPVLMELISEDTNEDIDLEVTVQELIEMLDEDEKSVVILRFYHDVTIKEVAETLDIPLGTAKTVLYRALKKLRKEWKGDTFYEQ</sequence>
<evidence type="ECO:0000313" key="9">
    <source>
        <dbReference type="Proteomes" id="UP000077355"/>
    </source>
</evidence>
<evidence type="ECO:0000313" key="8">
    <source>
        <dbReference type="EMBL" id="OAB40284.1"/>
    </source>
</evidence>
<dbReference type="Gene3D" id="1.10.1740.10">
    <property type="match status" value="1"/>
</dbReference>
<dbReference type="InterPro" id="IPR007630">
    <property type="entry name" value="RNA_pol_sigma70_r4"/>
</dbReference>
<dbReference type="PANTHER" id="PTHR43133:SF51">
    <property type="entry name" value="RNA POLYMERASE SIGMA FACTOR"/>
    <property type="match status" value="1"/>
</dbReference>
<evidence type="ECO:0000256" key="3">
    <source>
        <dbReference type="ARBA" id="ARBA00023082"/>
    </source>
</evidence>
<dbReference type="RefSeq" id="WP_068653091.1">
    <property type="nucleotide sequence ID" value="NZ_CP043611.1"/>
</dbReference>
<comment type="caution">
    <text evidence="8">The sequence shown here is derived from an EMBL/GenBank/DDBJ whole genome shotgun (WGS) entry which is preliminary data.</text>
</comment>
<dbReference type="InterPro" id="IPR007627">
    <property type="entry name" value="RNA_pol_sigma70_r2"/>
</dbReference>
<dbReference type="EMBL" id="LVJI01000054">
    <property type="protein sequence ID" value="OAB40284.1"/>
    <property type="molecule type" value="Genomic_DNA"/>
</dbReference>
<evidence type="ECO:0000259" key="6">
    <source>
        <dbReference type="Pfam" id="PF04542"/>
    </source>
</evidence>
<organism evidence="8 9">
    <name type="scientific">Paenibacillus antarcticus</name>
    <dbReference type="NCBI Taxonomy" id="253703"/>
    <lineage>
        <taxon>Bacteria</taxon>
        <taxon>Bacillati</taxon>
        <taxon>Bacillota</taxon>
        <taxon>Bacilli</taxon>
        <taxon>Bacillales</taxon>
        <taxon>Paenibacillaceae</taxon>
        <taxon>Paenibacillus</taxon>
    </lineage>
</organism>
<evidence type="ECO:0000256" key="5">
    <source>
        <dbReference type="ARBA" id="ARBA00023163"/>
    </source>
</evidence>
<reference evidence="8 9" key="1">
    <citation type="submission" date="2016-03" db="EMBL/GenBank/DDBJ databases">
        <title>Draft genome sequence of Paenibacillus antarcticus CECT 5836.</title>
        <authorList>
            <person name="Shin S.-K."/>
            <person name="Yi H."/>
        </authorList>
    </citation>
    <scope>NUCLEOTIDE SEQUENCE [LARGE SCALE GENOMIC DNA]</scope>
    <source>
        <strain evidence="8 9">CECT 5836</strain>
    </source>
</reference>
<evidence type="ECO:0000259" key="7">
    <source>
        <dbReference type="Pfam" id="PF04545"/>
    </source>
</evidence>
<dbReference type="GO" id="GO:0006352">
    <property type="term" value="P:DNA-templated transcription initiation"/>
    <property type="evidence" value="ECO:0007669"/>
    <property type="project" value="InterPro"/>
</dbReference>
<dbReference type="Gene3D" id="1.10.10.10">
    <property type="entry name" value="Winged helix-like DNA-binding domain superfamily/Winged helix DNA-binding domain"/>
    <property type="match status" value="1"/>
</dbReference>
<gene>
    <name evidence="8" type="ORF">PBAT_23550</name>
</gene>
<keyword evidence="5" id="KW-0804">Transcription</keyword>
<dbReference type="CDD" id="cd06171">
    <property type="entry name" value="Sigma70_r4"/>
    <property type="match status" value="1"/>
</dbReference>
<dbReference type="Pfam" id="PF04542">
    <property type="entry name" value="Sigma70_r2"/>
    <property type="match status" value="1"/>
</dbReference>
<evidence type="ECO:0000256" key="2">
    <source>
        <dbReference type="ARBA" id="ARBA00023015"/>
    </source>
</evidence>
<accession>A0A168J8H8</accession>
<dbReference type="OrthoDB" id="9782703at2"/>
<keyword evidence="4" id="KW-0238">DNA-binding</keyword>
<proteinExistence type="inferred from homology"/>
<dbReference type="InterPro" id="IPR013325">
    <property type="entry name" value="RNA_pol_sigma_r2"/>
</dbReference>
<dbReference type="GO" id="GO:0016987">
    <property type="term" value="F:sigma factor activity"/>
    <property type="evidence" value="ECO:0007669"/>
    <property type="project" value="UniProtKB-KW"/>
</dbReference>
<dbReference type="InterPro" id="IPR036388">
    <property type="entry name" value="WH-like_DNA-bd_sf"/>
</dbReference>
<dbReference type="InterPro" id="IPR013324">
    <property type="entry name" value="RNA_pol_sigma_r3/r4-like"/>
</dbReference>
<dbReference type="InterPro" id="IPR014284">
    <property type="entry name" value="RNA_pol_sigma-70_dom"/>
</dbReference>
<dbReference type="NCBIfam" id="TIGR02937">
    <property type="entry name" value="sigma70-ECF"/>
    <property type="match status" value="1"/>
</dbReference>
<keyword evidence="9" id="KW-1185">Reference proteome</keyword>
<name>A0A168J8H8_9BACL</name>
<evidence type="ECO:0000256" key="4">
    <source>
        <dbReference type="ARBA" id="ARBA00023125"/>
    </source>
</evidence>
<feature type="domain" description="RNA polymerase sigma-70 region 4" evidence="7">
    <location>
        <begin position="116"/>
        <end position="164"/>
    </location>
</feature>
<dbReference type="SUPFAM" id="SSF88946">
    <property type="entry name" value="Sigma2 domain of RNA polymerase sigma factors"/>
    <property type="match status" value="1"/>
</dbReference>
<dbReference type="InterPro" id="IPR039425">
    <property type="entry name" value="RNA_pol_sigma-70-like"/>
</dbReference>
<dbReference type="GO" id="GO:0003677">
    <property type="term" value="F:DNA binding"/>
    <property type="evidence" value="ECO:0007669"/>
    <property type="project" value="UniProtKB-KW"/>
</dbReference>